<evidence type="ECO:0000313" key="2">
    <source>
        <dbReference type="Proteomes" id="UP001595880"/>
    </source>
</evidence>
<reference evidence="2" key="1">
    <citation type="journal article" date="2019" name="Int. J. Syst. Evol. Microbiol.">
        <title>The Global Catalogue of Microorganisms (GCM) 10K type strain sequencing project: providing services to taxonomists for standard genome sequencing and annotation.</title>
        <authorList>
            <consortium name="The Broad Institute Genomics Platform"/>
            <consortium name="The Broad Institute Genome Sequencing Center for Infectious Disease"/>
            <person name="Wu L."/>
            <person name="Ma J."/>
        </authorList>
    </citation>
    <scope>NUCLEOTIDE SEQUENCE [LARGE SCALE GENOMIC DNA]</scope>
    <source>
        <strain evidence="2">KACC 14058</strain>
    </source>
</reference>
<dbReference type="PANTHER" id="PTHR36849:SF1">
    <property type="entry name" value="CYTOPLASMIC PROTEIN"/>
    <property type="match status" value="1"/>
</dbReference>
<evidence type="ECO:0000313" key="1">
    <source>
        <dbReference type="EMBL" id="MFC4388816.1"/>
    </source>
</evidence>
<proteinExistence type="predicted"/>
<dbReference type="Pfam" id="PF22752">
    <property type="entry name" value="DUF488-N3i"/>
    <property type="match status" value="1"/>
</dbReference>
<comment type="caution">
    <text evidence="1">The sequence shown here is derived from an EMBL/GenBank/DDBJ whole genome shotgun (WGS) entry which is preliminary data.</text>
</comment>
<dbReference type="InterPro" id="IPR052552">
    <property type="entry name" value="YeaO-like"/>
</dbReference>
<dbReference type="Proteomes" id="UP001595880">
    <property type="component" value="Unassembled WGS sequence"/>
</dbReference>
<protein>
    <submittedName>
        <fullName evidence="1">DUF488 domain-containing protein</fullName>
    </submittedName>
</protein>
<name>A0ABV8VYS0_9BACI</name>
<dbReference type="PANTHER" id="PTHR36849">
    <property type="entry name" value="CYTOPLASMIC PROTEIN-RELATED"/>
    <property type="match status" value="1"/>
</dbReference>
<gene>
    <name evidence="1" type="ORF">ACFOZ1_13525</name>
</gene>
<sequence length="119" mass="14552">MKIKRIYDDQEEKDNIRILIDRVWPRGISKEKANLDDWLKEIGPSTELRKWFNHDPERFSEFKKRYRKELDQDHEKREAFEQLKKYNEENNGDITILYGAKDTKYNHAVIVKELIEKNK</sequence>
<accession>A0ABV8VYS0</accession>
<dbReference type="EMBL" id="JBHSDV010000004">
    <property type="protein sequence ID" value="MFC4388816.1"/>
    <property type="molecule type" value="Genomic_DNA"/>
</dbReference>
<dbReference type="RefSeq" id="WP_390200109.1">
    <property type="nucleotide sequence ID" value="NZ_JBHSDV010000004.1"/>
</dbReference>
<organism evidence="1 2">
    <name type="scientific">Gracilibacillus marinus</name>
    <dbReference type="NCBI Taxonomy" id="630535"/>
    <lineage>
        <taxon>Bacteria</taxon>
        <taxon>Bacillati</taxon>
        <taxon>Bacillota</taxon>
        <taxon>Bacilli</taxon>
        <taxon>Bacillales</taxon>
        <taxon>Bacillaceae</taxon>
        <taxon>Gracilibacillus</taxon>
    </lineage>
</organism>
<keyword evidence="2" id="KW-1185">Reference proteome</keyword>